<dbReference type="PANTHER" id="PTHR47381">
    <property type="entry name" value="ALPHA/BETA-HYDROLASES SUPERFAMILY PROTEIN"/>
    <property type="match status" value="1"/>
</dbReference>
<dbReference type="Proteomes" id="UP001206595">
    <property type="component" value="Unassembled WGS sequence"/>
</dbReference>
<dbReference type="EMBL" id="MU620996">
    <property type="protein sequence ID" value="KAI8575162.1"/>
    <property type="molecule type" value="Genomic_DNA"/>
</dbReference>
<gene>
    <name evidence="1" type="ORF">K450DRAFT_263096</name>
</gene>
<name>A0AAD5H7P2_UMBRA</name>
<dbReference type="PANTHER" id="PTHR47381:SF3">
    <property type="entry name" value="ALPHA_BETA-HYDROLASES SUPERFAMILY PROTEIN"/>
    <property type="match status" value="1"/>
</dbReference>
<reference evidence="1" key="1">
    <citation type="submission" date="2021-06" db="EMBL/GenBank/DDBJ databases">
        <authorList>
            <consortium name="DOE Joint Genome Institute"/>
            <person name="Mondo S.J."/>
            <person name="Amses K.R."/>
            <person name="Simmons D.R."/>
            <person name="Longcore J.E."/>
            <person name="Seto K."/>
            <person name="Alves G.H."/>
            <person name="Bonds A.E."/>
            <person name="Quandt C.A."/>
            <person name="Davis W.J."/>
            <person name="Chang Y."/>
            <person name="Letcher P.M."/>
            <person name="Powell M.J."/>
            <person name="Kuo A."/>
            <person name="Labutti K."/>
            <person name="Pangilinan J."/>
            <person name="Andreopoulos W."/>
            <person name="Tritt A."/>
            <person name="Riley R."/>
            <person name="Hundley H."/>
            <person name="Johnson J."/>
            <person name="Lipzen A."/>
            <person name="Barry K."/>
            <person name="Berbee M.L."/>
            <person name="Buchler N.E."/>
            <person name="Grigoriev I.V."/>
            <person name="Spatafora J.W."/>
            <person name="Stajich J.E."/>
            <person name="James T.Y."/>
        </authorList>
    </citation>
    <scope>NUCLEOTIDE SEQUENCE</scope>
    <source>
        <strain evidence="1">AG</strain>
    </source>
</reference>
<dbReference type="SUPFAM" id="SSF53474">
    <property type="entry name" value="alpha/beta-Hydrolases"/>
    <property type="match status" value="1"/>
</dbReference>
<reference evidence="1" key="2">
    <citation type="journal article" date="2022" name="Proc. Natl. Acad. Sci. U.S.A.">
        <title>Diploid-dominant life cycles characterize the early evolution of Fungi.</title>
        <authorList>
            <person name="Amses K.R."/>
            <person name="Simmons D.R."/>
            <person name="Longcore J.E."/>
            <person name="Mondo S.J."/>
            <person name="Seto K."/>
            <person name="Jeronimo G.H."/>
            <person name="Bonds A.E."/>
            <person name="Quandt C.A."/>
            <person name="Davis W.J."/>
            <person name="Chang Y."/>
            <person name="Federici B.A."/>
            <person name="Kuo A."/>
            <person name="LaButti K."/>
            <person name="Pangilinan J."/>
            <person name="Andreopoulos W."/>
            <person name="Tritt A."/>
            <person name="Riley R."/>
            <person name="Hundley H."/>
            <person name="Johnson J."/>
            <person name="Lipzen A."/>
            <person name="Barry K."/>
            <person name="Lang B.F."/>
            <person name="Cuomo C.A."/>
            <person name="Buchler N.E."/>
            <person name="Grigoriev I.V."/>
            <person name="Spatafora J.W."/>
            <person name="Stajich J.E."/>
            <person name="James T.Y."/>
        </authorList>
    </citation>
    <scope>NUCLEOTIDE SEQUENCE</scope>
    <source>
        <strain evidence="1">AG</strain>
    </source>
</reference>
<comment type="caution">
    <text evidence="1">The sequence shown here is derived from an EMBL/GenBank/DDBJ whole genome shotgun (WGS) entry which is preliminary data.</text>
</comment>
<evidence type="ECO:0008006" key="3">
    <source>
        <dbReference type="Google" id="ProtNLM"/>
    </source>
</evidence>
<protein>
    <recommendedName>
        <fullName evidence="3">Peptidase S9 prolyl oligopeptidase catalytic domain-containing protein</fullName>
    </recommendedName>
</protein>
<proteinExistence type="predicted"/>
<keyword evidence="2" id="KW-1185">Reference proteome</keyword>
<dbReference type="GeneID" id="75917927"/>
<dbReference type="InterPro" id="IPR029058">
    <property type="entry name" value="AB_hydrolase_fold"/>
</dbReference>
<dbReference type="Gene3D" id="3.40.50.1820">
    <property type="entry name" value="alpha/beta hydrolase"/>
    <property type="match status" value="1"/>
</dbReference>
<sequence>MSTKLVVGGIKLGIFGLEEYKLKQESCPVSVIFSLHGRLQNAERMTEINEALTDLNSKAPRDAASRTHLLVVSFDHVNHGSRLVDNNKNLAWRDAEYDNKSHAMDMWSFQKSAADTVSLLIDLLEFYIFPEQNTKIVQYGVLGFSLGGHASYLASSKDSRLSLCVALVGCADYEALLKYRANSLDLPHQAPYLPERFLTNVVRKSDTIQQPDNLFSIKLLMINGGQDNVVPAKCNTNFVEKVRASHKGVEGKDWEWLILPNLGHEWSTEMIQSCTQWCFEWMHYKTM</sequence>
<dbReference type="RefSeq" id="XP_051440166.1">
    <property type="nucleotide sequence ID" value="XM_051592585.1"/>
</dbReference>
<evidence type="ECO:0000313" key="1">
    <source>
        <dbReference type="EMBL" id="KAI8575162.1"/>
    </source>
</evidence>
<organism evidence="1 2">
    <name type="scientific">Umbelopsis ramanniana AG</name>
    <dbReference type="NCBI Taxonomy" id="1314678"/>
    <lineage>
        <taxon>Eukaryota</taxon>
        <taxon>Fungi</taxon>
        <taxon>Fungi incertae sedis</taxon>
        <taxon>Mucoromycota</taxon>
        <taxon>Mucoromycotina</taxon>
        <taxon>Umbelopsidomycetes</taxon>
        <taxon>Umbelopsidales</taxon>
        <taxon>Umbelopsidaceae</taxon>
        <taxon>Umbelopsis</taxon>
    </lineage>
</organism>
<dbReference type="AlphaFoldDB" id="A0AAD5H7P2"/>
<evidence type="ECO:0000313" key="2">
    <source>
        <dbReference type="Proteomes" id="UP001206595"/>
    </source>
</evidence>
<accession>A0AAD5H7P2</accession>